<dbReference type="PANTHER" id="PTHR31100">
    <property type="entry name" value="AT-HOOK MOTIF NUCLEAR-LOCALIZED PROTEIN 15"/>
    <property type="match status" value="1"/>
</dbReference>
<feature type="region of interest" description="Disordered" evidence="1">
    <location>
        <begin position="222"/>
        <end position="266"/>
    </location>
</feature>
<dbReference type="GO" id="GO:0003700">
    <property type="term" value="F:DNA-binding transcription factor activity"/>
    <property type="evidence" value="ECO:0007669"/>
    <property type="project" value="TreeGrafter"/>
</dbReference>
<sequence>MMAGIEGGAIPGRQQQTRDRCQTSEDDESGSIGSMKKKPRAEGGLSLDVTRKPRGRPPGSKNKAKPPVIITRDSESAMRPHILEFPAGSDIVQCLMEFSHKRQVGICVLTATGTVGTVTLRQGTGHAPLGPPPTVTLNGRFEVLSLTGAFLASDPSLSFSSCSSPSSSSFESCCGLSISLAGPQGQVVGGRVGGVLTAAGPGPVVVWAACFVNPSYHNLGSGEDDSNGKGDGDCDGNGNGISLPAPPSMGSNGYTPSPVYGVSPNPISSQIGHDVLPWSTGNGRPSYSIP</sequence>
<dbReference type="InterPro" id="IPR014476">
    <property type="entry name" value="AHL15-29"/>
</dbReference>
<dbReference type="Gene3D" id="3.30.1330.80">
    <property type="entry name" value="Hypothetical protein, similar to alpha- acetolactate decarboxylase, domain 2"/>
    <property type="match status" value="1"/>
</dbReference>
<dbReference type="PANTHER" id="PTHR31100:SF69">
    <property type="entry name" value="AT-HOOK MOTIF NUCLEAR-LOCALIZED PROTEIN 17-RELATED"/>
    <property type="match status" value="1"/>
</dbReference>
<organism evidence="3">
    <name type="scientific">Wollemia nobilis</name>
    <dbReference type="NCBI Taxonomy" id="56998"/>
    <lineage>
        <taxon>Eukaryota</taxon>
        <taxon>Viridiplantae</taxon>
        <taxon>Streptophyta</taxon>
        <taxon>Embryophyta</taxon>
        <taxon>Tracheophyta</taxon>
        <taxon>Spermatophyta</taxon>
        <taxon>Pinopsida</taxon>
        <taxon>Pinidae</taxon>
        <taxon>Conifers II</taxon>
        <taxon>Araucariales</taxon>
        <taxon>Araucariaceae</taxon>
        <taxon>Wollemia</taxon>
    </lineage>
</organism>
<dbReference type="InterPro" id="IPR005175">
    <property type="entry name" value="PPC_dom"/>
</dbReference>
<dbReference type="PROSITE" id="PS51742">
    <property type="entry name" value="PPC"/>
    <property type="match status" value="1"/>
</dbReference>
<dbReference type="Pfam" id="PF03479">
    <property type="entry name" value="PCC"/>
    <property type="match status" value="1"/>
</dbReference>
<feature type="domain" description="PPC" evidence="2">
    <location>
        <begin position="75"/>
        <end position="235"/>
    </location>
</feature>
<feature type="region of interest" description="Disordered" evidence="1">
    <location>
        <begin position="271"/>
        <end position="290"/>
    </location>
</feature>
<dbReference type="SUPFAM" id="SSF117856">
    <property type="entry name" value="AF0104/ALDC/Ptd012-like"/>
    <property type="match status" value="1"/>
</dbReference>
<feature type="compositionally biased region" description="Polar residues" evidence="1">
    <location>
        <begin position="279"/>
        <end position="290"/>
    </location>
</feature>
<dbReference type="GO" id="GO:0003680">
    <property type="term" value="F:minor groove of adenine-thymine-rich DNA binding"/>
    <property type="evidence" value="ECO:0007669"/>
    <property type="project" value="InterPro"/>
</dbReference>
<dbReference type="EMBL" id="GCHU01004667">
    <property type="protein sequence ID" value="JAG88939.1"/>
    <property type="molecule type" value="Transcribed_RNA"/>
</dbReference>
<evidence type="ECO:0000313" key="3">
    <source>
        <dbReference type="EMBL" id="JAG88939.1"/>
    </source>
</evidence>
<dbReference type="CDD" id="cd11378">
    <property type="entry name" value="DUF296"/>
    <property type="match status" value="1"/>
</dbReference>
<protein>
    <submittedName>
        <fullName evidence="3">TSA: Wollemia nobilis Ref_Wollemi_Transcript_4702_2154 transcribed RNA sequence</fullName>
    </submittedName>
</protein>
<reference evidence="3" key="1">
    <citation type="submission" date="2015-02" db="EMBL/GenBank/DDBJ databases">
        <title>A transcriptome of Wollemia nobilis - a relic of Gondwana.</title>
        <authorList>
            <person name="Chia J.Y."/>
            <person name="Leong Y.S."/>
            <person name="Abdul Karim S."/>
            <person name="Wan Azmi N."/>
            <person name="Hercus R."/>
            <person name="Croft L."/>
        </authorList>
    </citation>
    <scope>NUCLEOTIDE SEQUENCE</scope>
    <source>
        <strain evidence="3">MaeBrown</strain>
        <tissue evidence="3">Leaf</tissue>
    </source>
</reference>
<dbReference type="GO" id="GO:0005634">
    <property type="term" value="C:nucleus"/>
    <property type="evidence" value="ECO:0007669"/>
    <property type="project" value="TreeGrafter"/>
</dbReference>
<dbReference type="AlphaFoldDB" id="A0A0C9RXZ6"/>
<name>A0A0C9RXZ6_9CONI</name>
<evidence type="ECO:0000259" key="2">
    <source>
        <dbReference type="PROSITE" id="PS51742"/>
    </source>
</evidence>
<evidence type="ECO:0000256" key="1">
    <source>
        <dbReference type="SAM" id="MobiDB-lite"/>
    </source>
</evidence>
<feature type="compositionally biased region" description="Gly residues" evidence="1">
    <location>
        <begin position="1"/>
        <end position="10"/>
    </location>
</feature>
<proteinExistence type="predicted"/>
<feature type="region of interest" description="Disordered" evidence="1">
    <location>
        <begin position="1"/>
        <end position="68"/>
    </location>
</feature>
<accession>A0A0C9RXZ6</accession>